<dbReference type="GO" id="GO:0005886">
    <property type="term" value="C:plasma membrane"/>
    <property type="evidence" value="ECO:0007669"/>
    <property type="project" value="UniProtKB-SubCell"/>
</dbReference>
<evidence type="ECO:0000256" key="7">
    <source>
        <dbReference type="ARBA" id="ARBA00023053"/>
    </source>
</evidence>
<reference evidence="13" key="1">
    <citation type="submission" date="2025-08" db="UniProtKB">
        <authorList>
            <consortium name="Ensembl"/>
        </authorList>
    </citation>
    <scope>IDENTIFICATION</scope>
</reference>
<evidence type="ECO:0000256" key="11">
    <source>
        <dbReference type="RuleBase" id="RU362091"/>
    </source>
</evidence>
<comment type="similarity">
    <text evidence="2 11">Belongs to the sodium:solute symporter (SSF) (TC 2.A.21) family.</text>
</comment>
<dbReference type="InterPro" id="IPR038377">
    <property type="entry name" value="Na/Glc_symporter_sf"/>
</dbReference>
<dbReference type="Ensembl" id="ENSANIT00000003252.1">
    <property type="protein sequence ID" value="ENSANIP00000003152.1"/>
    <property type="gene ID" value="ENSANIG00000002123.1"/>
</dbReference>
<evidence type="ECO:0000256" key="12">
    <source>
        <dbReference type="SAM" id="Phobius"/>
    </source>
</evidence>
<evidence type="ECO:0000256" key="1">
    <source>
        <dbReference type="ARBA" id="ARBA00004651"/>
    </source>
</evidence>
<keyword evidence="9 12" id="KW-0472">Membrane</keyword>
<keyword evidence="10" id="KW-0739">Sodium transport</keyword>
<keyword evidence="6 12" id="KW-1133">Transmembrane helix</keyword>
<dbReference type="InterPro" id="IPR051163">
    <property type="entry name" value="Sodium:Solute_Symporter_SSF"/>
</dbReference>
<keyword evidence="14" id="KW-1185">Reference proteome</keyword>
<keyword evidence="8" id="KW-0406">Ion transport</keyword>
<dbReference type="AlphaFoldDB" id="A0A8B9M730"/>
<dbReference type="PROSITE" id="PS50283">
    <property type="entry name" value="NA_SOLUT_SYMP_3"/>
    <property type="match status" value="1"/>
</dbReference>
<dbReference type="GO" id="GO:0006814">
    <property type="term" value="P:sodium ion transport"/>
    <property type="evidence" value="ECO:0007669"/>
    <property type="project" value="UniProtKB-KW"/>
</dbReference>
<protein>
    <submittedName>
        <fullName evidence="13">Solute carrier family 5 member 12</fullName>
    </submittedName>
</protein>
<evidence type="ECO:0000313" key="14">
    <source>
        <dbReference type="Proteomes" id="UP000694541"/>
    </source>
</evidence>
<dbReference type="GO" id="GO:0070062">
    <property type="term" value="C:extracellular exosome"/>
    <property type="evidence" value="ECO:0007669"/>
    <property type="project" value="TreeGrafter"/>
</dbReference>
<feature type="transmembrane region" description="Helical" evidence="12">
    <location>
        <begin position="88"/>
        <end position="110"/>
    </location>
</feature>
<evidence type="ECO:0000256" key="8">
    <source>
        <dbReference type="ARBA" id="ARBA00023065"/>
    </source>
</evidence>
<organism evidence="13 14">
    <name type="scientific">Accipiter nisus</name>
    <name type="common">Eurasian sparrowhawk</name>
    <dbReference type="NCBI Taxonomy" id="211598"/>
    <lineage>
        <taxon>Eukaryota</taxon>
        <taxon>Metazoa</taxon>
        <taxon>Chordata</taxon>
        <taxon>Craniata</taxon>
        <taxon>Vertebrata</taxon>
        <taxon>Euteleostomi</taxon>
        <taxon>Archelosauria</taxon>
        <taxon>Archosauria</taxon>
        <taxon>Dinosauria</taxon>
        <taxon>Saurischia</taxon>
        <taxon>Theropoda</taxon>
        <taxon>Coelurosauria</taxon>
        <taxon>Aves</taxon>
        <taxon>Neognathae</taxon>
        <taxon>Neoaves</taxon>
        <taxon>Telluraves</taxon>
        <taxon>Accipitrimorphae</taxon>
        <taxon>Accipitriformes</taxon>
        <taxon>Accipitridae</taxon>
        <taxon>Accipitrinae</taxon>
        <taxon>Accipiter</taxon>
    </lineage>
</organism>
<dbReference type="Pfam" id="PF00474">
    <property type="entry name" value="SSF"/>
    <property type="match status" value="1"/>
</dbReference>
<evidence type="ECO:0000256" key="10">
    <source>
        <dbReference type="ARBA" id="ARBA00023201"/>
    </source>
</evidence>
<proteinExistence type="inferred from homology"/>
<evidence type="ECO:0000256" key="9">
    <source>
        <dbReference type="ARBA" id="ARBA00023136"/>
    </source>
</evidence>
<keyword evidence="5 12" id="KW-0812">Transmembrane</keyword>
<reference evidence="13" key="2">
    <citation type="submission" date="2025-09" db="UniProtKB">
        <authorList>
            <consortium name="Ensembl"/>
        </authorList>
    </citation>
    <scope>IDENTIFICATION</scope>
</reference>
<keyword evidence="3" id="KW-0813">Transport</keyword>
<keyword evidence="4" id="KW-1003">Cell membrane</keyword>
<feature type="transmembrane region" description="Helical" evidence="12">
    <location>
        <begin position="49"/>
        <end position="67"/>
    </location>
</feature>
<sequence length="298" mass="33808">MIVMLVGFLTVLIRGTTLNGGLTKVWEVAYEGSRLNVFDFDVDPLRRHTFWTIVVGGTFTWLGIYGVNQSTIQRCISCKSEKHAKMALYLNLLGLWTVLACAVFCGLVMYSHYKSCDPWTADFISAPDQLMPYFVMDIFSSMPGVPGLFVACAFSGTLSTVAASINALATVTFEDLVKKCFPNLSEKLSTWISKGLCRYPGWDPFYHNHLLMLAKIAEEPNQYFLCNRLQPSLFLLFHLLLNFCTQDLERSFLPLKPRCASTEDEFRLAFLKTTTYRVLPTTNFKLVSKEESRAIYHC</sequence>
<feature type="transmembrane region" description="Helical" evidence="12">
    <location>
        <begin position="148"/>
        <end position="169"/>
    </location>
</feature>
<dbReference type="Gene3D" id="1.20.1730.10">
    <property type="entry name" value="Sodium/glucose cotransporter"/>
    <property type="match status" value="1"/>
</dbReference>
<evidence type="ECO:0000256" key="2">
    <source>
        <dbReference type="ARBA" id="ARBA00006434"/>
    </source>
</evidence>
<evidence type="ECO:0000256" key="4">
    <source>
        <dbReference type="ARBA" id="ARBA00022475"/>
    </source>
</evidence>
<name>A0A8B9M730_9AVES</name>
<accession>A0A8B9M730</accession>
<dbReference type="InterPro" id="IPR001734">
    <property type="entry name" value="Na/solute_symporter"/>
</dbReference>
<dbReference type="Proteomes" id="UP000694541">
    <property type="component" value="Unplaced"/>
</dbReference>
<dbReference type="GO" id="GO:0015129">
    <property type="term" value="F:lactate transmembrane transporter activity"/>
    <property type="evidence" value="ECO:0007669"/>
    <property type="project" value="TreeGrafter"/>
</dbReference>
<evidence type="ECO:0000256" key="6">
    <source>
        <dbReference type="ARBA" id="ARBA00022989"/>
    </source>
</evidence>
<dbReference type="GO" id="GO:0015293">
    <property type="term" value="F:symporter activity"/>
    <property type="evidence" value="ECO:0007669"/>
    <property type="project" value="TreeGrafter"/>
</dbReference>
<evidence type="ECO:0000256" key="3">
    <source>
        <dbReference type="ARBA" id="ARBA00022448"/>
    </source>
</evidence>
<dbReference type="PANTHER" id="PTHR42985">
    <property type="entry name" value="SODIUM-COUPLED MONOCARBOXYLATE TRANSPORTER"/>
    <property type="match status" value="1"/>
</dbReference>
<keyword evidence="7" id="KW-0915">Sodium</keyword>
<dbReference type="PANTHER" id="PTHR42985:SF15">
    <property type="entry name" value="SODIUM-COUPLED MONOCARBOXYLATE TRANSPORTER 2"/>
    <property type="match status" value="1"/>
</dbReference>
<evidence type="ECO:0000256" key="5">
    <source>
        <dbReference type="ARBA" id="ARBA00022692"/>
    </source>
</evidence>
<evidence type="ECO:0000313" key="13">
    <source>
        <dbReference type="Ensembl" id="ENSANIP00000003152.1"/>
    </source>
</evidence>
<comment type="subcellular location">
    <subcellularLocation>
        <location evidence="1">Cell membrane</location>
        <topology evidence="1">Multi-pass membrane protein</topology>
    </subcellularLocation>
</comment>